<dbReference type="AlphaFoldDB" id="A0A5C6QH45"/>
<dbReference type="InterPro" id="IPR004291">
    <property type="entry name" value="Transposase_IS66_central"/>
</dbReference>
<feature type="domain" description="Transposase IS66 central" evidence="1">
    <location>
        <begin position="2"/>
        <end position="52"/>
    </location>
</feature>
<dbReference type="Pfam" id="PF03050">
    <property type="entry name" value="DDE_Tnp_IS66"/>
    <property type="match status" value="1"/>
</dbReference>
<gene>
    <name evidence="2" type="ORF">ESZ27_06885</name>
</gene>
<evidence type="ECO:0000313" key="3">
    <source>
        <dbReference type="Proteomes" id="UP000321917"/>
    </source>
</evidence>
<dbReference type="EMBL" id="VOLQ01000010">
    <property type="protein sequence ID" value="TWX68436.1"/>
    <property type="molecule type" value="Genomic_DNA"/>
</dbReference>
<accession>A0A5C6QH45</accession>
<dbReference type="Proteomes" id="UP000321917">
    <property type="component" value="Unassembled WGS sequence"/>
</dbReference>
<evidence type="ECO:0000259" key="1">
    <source>
        <dbReference type="Pfam" id="PF03050"/>
    </source>
</evidence>
<comment type="caution">
    <text evidence="2">The sequence shown here is derived from an EMBL/GenBank/DDBJ whole genome shotgun (WGS) entry which is preliminary data.</text>
</comment>
<dbReference type="PANTHER" id="PTHR33678">
    <property type="entry name" value="BLL1576 PROTEIN"/>
    <property type="match status" value="1"/>
</dbReference>
<reference evidence="2 3" key="1">
    <citation type="submission" date="2019-07" db="EMBL/GenBank/DDBJ databases">
        <title>Genomes of sea-ice associated Colwellia species.</title>
        <authorList>
            <person name="Bowman J.P."/>
        </authorList>
    </citation>
    <scope>NUCLEOTIDE SEQUENCE [LARGE SCALE GENOMIC DNA]</scope>
    <source>
        <strain evidence="2 3">IC036</strain>
    </source>
</reference>
<evidence type="ECO:0000313" key="2">
    <source>
        <dbReference type="EMBL" id="TWX68436.1"/>
    </source>
</evidence>
<sequence>MDYHNSRAAICVVDYLDGYEGYLQVDGYAAYGKTEAILAGCMAHARRKFIDA</sequence>
<proteinExistence type="predicted"/>
<protein>
    <submittedName>
        <fullName evidence="2">Transposase</fullName>
    </submittedName>
</protein>
<organism evidence="2 3">
    <name type="scientific">Colwellia hornerae</name>
    <dbReference type="NCBI Taxonomy" id="89402"/>
    <lineage>
        <taxon>Bacteria</taxon>
        <taxon>Pseudomonadati</taxon>
        <taxon>Pseudomonadota</taxon>
        <taxon>Gammaproteobacteria</taxon>
        <taxon>Alteromonadales</taxon>
        <taxon>Colwelliaceae</taxon>
        <taxon>Colwellia</taxon>
    </lineage>
</organism>
<feature type="non-terminal residue" evidence="2">
    <location>
        <position position="52"/>
    </location>
</feature>
<name>A0A5C6QH45_9GAMM</name>
<dbReference type="InterPro" id="IPR052344">
    <property type="entry name" value="Transposase-related"/>
</dbReference>